<evidence type="ECO:0000313" key="2">
    <source>
        <dbReference type="Proteomes" id="UP000516057"/>
    </source>
</evidence>
<dbReference type="Proteomes" id="UP000516057">
    <property type="component" value="Chromosome"/>
</dbReference>
<evidence type="ECO:0000313" key="1">
    <source>
        <dbReference type="EMBL" id="QNP61461.1"/>
    </source>
</evidence>
<organism evidence="1 2">
    <name type="scientific">Paenacidovorax monticola</name>
    <dbReference type="NCBI Taxonomy" id="1926868"/>
    <lineage>
        <taxon>Bacteria</taxon>
        <taxon>Pseudomonadati</taxon>
        <taxon>Pseudomonadota</taxon>
        <taxon>Betaproteobacteria</taxon>
        <taxon>Burkholderiales</taxon>
        <taxon>Comamonadaceae</taxon>
        <taxon>Paenacidovorax</taxon>
    </lineage>
</organism>
<dbReference type="KEGG" id="amon:H9L24_22200"/>
<accession>A0A7H0HLP5</accession>
<dbReference type="EMBL" id="CP060790">
    <property type="protein sequence ID" value="QNP61461.1"/>
    <property type="molecule type" value="Genomic_DNA"/>
</dbReference>
<dbReference type="AlphaFoldDB" id="A0A7H0HLP5"/>
<reference evidence="1 2" key="1">
    <citation type="submission" date="2020-08" db="EMBL/GenBank/DDBJ databases">
        <title>Genome sequence of Acidovorax monticola KACC 19171T.</title>
        <authorList>
            <person name="Hyun D.-W."/>
            <person name="Bae J.-W."/>
        </authorList>
    </citation>
    <scope>NUCLEOTIDE SEQUENCE [LARGE SCALE GENOMIC DNA]</scope>
    <source>
        <strain evidence="1 2">KACC 19171</strain>
    </source>
</reference>
<gene>
    <name evidence="1" type="ORF">H9L24_22200</name>
</gene>
<proteinExistence type="predicted"/>
<protein>
    <recommendedName>
        <fullName evidence="3">CopG family transcriptional regulator</fullName>
    </recommendedName>
</protein>
<sequence>MQTAKNTPHSFKALVAANRAAGRLAEPVAPEPKKRMEQTGMRLWPEELSQARELAASEDRSAASFMRRIYLRGLEGYLAERGADTATQ</sequence>
<evidence type="ECO:0008006" key="3">
    <source>
        <dbReference type="Google" id="ProtNLM"/>
    </source>
</evidence>
<dbReference type="RefSeq" id="WP_187738435.1">
    <property type="nucleotide sequence ID" value="NZ_CP060790.1"/>
</dbReference>
<name>A0A7H0HLP5_9BURK</name>
<keyword evidence="2" id="KW-1185">Reference proteome</keyword>